<keyword evidence="2" id="KW-1185">Reference proteome</keyword>
<dbReference type="Proteomes" id="UP000831460">
    <property type="component" value="Chromosome"/>
</dbReference>
<reference evidence="1 2" key="1">
    <citation type="submission" date="2022-03" db="EMBL/GenBank/DDBJ databases">
        <title>Chryseobacterium sp. isolated from particulate matters in swine house.</title>
        <authorList>
            <person name="Won M."/>
            <person name="Kim S.-J."/>
            <person name="Kwon S.-W."/>
        </authorList>
    </citation>
    <scope>NUCLEOTIDE SEQUENCE [LARGE SCALE GENOMIC DNA]</scope>
    <source>
        <strain evidence="1 2">SC2-2</strain>
    </source>
</reference>
<accession>A0ABY4BRI8</accession>
<protein>
    <submittedName>
        <fullName evidence="1">Uncharacterized protein</fullName>
    </submittedName>
</protein>
<gene>
    <name evidence="1" type="ORF">MTP09_11050</name>
</gene>
<evidence type="ECO:0000313" key="1">
    <source>
        <dbReference type="EMBL" id="UOE40441.1"/>
    </source>
</evidence>
<proteinExistence type="predicted"/>
<evidence type="ECO:0000313" key="2">
    <source>
        <dbReference type="Proteomes" id="UP000831460"/>
    </source>
</evidence>
<dbReference type="RefSeq" id="WP_243548465.1">
    <property type="nucleotide sequence ID" value="NZ_CP094532.1"/>
</dbReference>
<sequence>MNTIFQKLKEDLKQHPSISGTYLGLVEEWKNSHYQNLSEIINNELSKSEILKNDKAFELGKTISSITLKRFYEDKFSESAKTDLRFIKTLDKLCIFLGYENLNEFISMQKRSGTVQKLNDQTSSHDDFIRIIQNCRQQEFDCIAKLPEINLLQVSEFVFENSPYYQRIRGYLHDLQKGISPLLPKTT</sequence>
<dbReference type="EMBL" id="CP094532">
    <property type="protein sequence ID" value="UOE40441.1"/>
    <property type="molecule type" value="Genomic_DNA"/>
</dbReference>
<name>A0ABY4BRI8_9FLAO</name>
<organism evidence="1 2">
    <name type="scientific">Chryseobacterium suipulveris</name>
    <dbReference type="NCBI Taxonomy" id="2929800"/>
    <lineage>
        <taxon>Bacteria</taxon>
        <taxon>Pseudomonadati</taxon>
        <taxon>Bacteroidota</taxon>
        <taxon>Flavobacteriia</taxon>
        <taxon>Flavobacteriales</taxon>
        <taxon>Weeksellaceae</taxon>
        <taxon>Chryseobacterium group</taxon>
        <taxon>Chryseobacterium</taxon>
    </lineage>
</organism>